<dbReference type="GO" id="GO:0016139">
    <property type="term" value="P:glycoside catabolic process"/>
    <property type="evidence" value="ECO:0007669"/>
    <property type="project" value="TreeGrafter"/>
</dbReference>
<dbReference type="Gene3D" id="3.20.20.80">
    <property type="entry name" value="Glycosidases"/>
    <property type="match status" value="1"/>
</dbReference>
<dbReference type="InterPro" id="IPR000933">
    <property type="entry name" value="Glyco_hydro_29"/>
</dbReference>
<dbReference type="OrthoDB" id="6039950at2759"/>
<keyword evidence="16" id="KW-1185">Reference proteome</keyword>
<dbReference type="OMA" id="LPEHKWE"/>
<dbReference type="Pfam" id="PF01120">
    <property type="entry name" value="Alpha_L_fucos"/>
    <property type="match status" value="1"/>
</dbReference>
<dbReference type="GO" id="GO:0005764">
    <property type="term" value="C:lysosome"/>
    <property type="evidence" value="ECO:0007669"/>
    <property type="project" value="UniProtKB-SubCell"/>
</dbReference>
<reference evidence="15" key="2">
    <citation type="submission" date="2025-08" db="UniProtKB">
        <authorList>
            <consortium name="Ensembl"/>
        </authorList>
    </citation>
    <scope>IDENTIFICATION</scope>
</reference>
<evidence type="ECO:0000313" key="15">
    <source>
        <dbReference type="Ensembl" id="ENSVURP00010030274.1"/>
    </source>
</evidence>
<feature type="signal peptide" evidence="11">
    <location>
        <begin position="1"/>
        <end position="36"/>
    </location>
</feature>
<gene>
    <name evidence="15" type="primary">LOC114027370</name>
</gene>
<feature type="domain" description="Glycoside hydrolase family 29 N-terminal" evidence="13">
    <location>
        <begin position="32"/>
        <end position="368"/>
    </location>
</feature>
<evidence type="ECO:0000256" key="8">
    <source>
        <dbReference type="ARBA" id="ARBA00023180"/>
    </source>
</evidence>
<keyword evidence="5 11" id="KW-0732">Signal</keyword>
<dbReference type="FunFam" id="3.20.20.80:FF:000027">
    <property type="entry name" value="Alpha-L-fucosidase"/>
    <property type="match status" value="1"/>
</dbReference>
<comment type="function">
    <text evidence="1 11">Alpha-L-fucosidase is responsible for hydrolyzing the alpha-1,6-linked fucose joined to the reducing-end N-acetylglucosamine of the carbohydrate moieties of glycoproteins.</text>
</comment>
<protein>
    <recommendedName>
        <fullName evidence="11">Alpha-L-fucosidase</fullName>
        <ecNumber evidence="11">3.2.1.51</ecNumber>
    </recommendedName>
</protein>
<evidence type="ECO:0000256" key="12">
    <source>
        <dbReference type="PIRSR" id="PIRSR001092-1"/>
    </source>
</evidence>
<accession>A0A4X2LXH7</accession>
<dbReference type="InterPro" id="IPR057739">
    <property type="entry name" value="Glyco_hydro_29_N"/>
</dbReference>
<evidence type="ECO:0000259" key="14">
    <source>
        <dbReference type="Pfam" id="PF16757"/>
    </source>
</evidence>
<dbReference type="Gene3D" id="2.60.40.1180">
    <property type="entry name" value="Golgi alpha-mannosidase II"/>
    <property type="match status" value="1"/>
</dbReference>
<dbReference type="Pfam" id="PF16757">
    <property type="entry name" value="Fucosidase_C"/>
    <property type="match status" value="1"/>
</dbReference>
<reference evidence="16" key="1">
    <citation type="submission" date="2018-12" db="EMBL/GenBank/DDBJ databases">
        <authorList>
            <person name="Yazar S."/>
        </authorList>
    </citation>
    <scope>NUCLEOTIDE SEQUENCE [LARGE SCALE GENOMIC DNA]</scope>
</reference>
<dbReference type="GO" id="GO:0004560">
    <property type="term" value="F:alpha-L-fucosidase activity"/>
    <property type="evidence" value="ECO:0007669"/>
    <property type="project" value="UniProtKB-UniRule"/>
</dbReference>
<evidence type="ECO:0000256" key="9">
    <source>
        <dbReference type="ARBA" id="ARBA00023228"/>
    </source>
</evidence>
<evidence type="ECO:0000256" key="3">
    <source>
        <dbReference type="ARBA" id="ARBA00007951"/>
    </source>
</evidence>
<evidence type="ECO:0000256" key="7">
    <source>
        <dbReference type="ARBA" id="ARBA00023098"/>
    </source>
</evidence>
<evidence type="ECO:0000256" key="2">
    <source>
        <dbReference type="ARBA" id="ARBA00004371"/>
    </source>
</evidence>
<proteinExistence type="inferred from homology"/>
<keyword evidence="9" id="KW-0458">Lysosome</keyword>
<evidence type="ECO:0000256" key="4">
    <source>
        <dbReference type="ARBA" id="ARBA00011881"/>
    </source>
</evidence>
<evidence type="ECO:0000256" key="6">
    <source>
        <dbReference type="ARBA" id="ARBA00022801"/>
    </source>
</evidence>
<evidence type="ECO:0000256" key="5">
    <source>
        <dbReference type="ARBA" id="ARBA00022729"/>
    </source>
</evidence>
<dbReference type="GeneTree" id="ENSGT00440000035378"/>
<feature type="site" description="May be important for catalysis" evidence="12">
    <location>
        <position position="297"/>
    </location>
</feature>
<sequence length="467" mass="54416">MAISWMGATVASAAQRRRRWLQLQLPLLLLAASASARYTPDWESLDSRPLPSWFDEAKFGLFVHWGVYSVPAWGSEWFWWSWQGRHDPSYEAFMLQNYPPGFSYPDFGPQFRASFYDPKRWADLFEESGARYVVLTSKHHEGYTLWPSPTSWNWNSMDVGPHRDLVGELGRFLQEKNIHYGLYHSLLEWFHPLYLLDKKNNFTTQNFVKTKTLPEMIDLVNKYKPDLIWSDGEWEAPDTYWNSTEFLAWLYNDSPVKDQIVVNDRWGKDTGCKHGGYFNCMDKYKPTTPPQHKWEMCTSLDKRSWGYRRNMDSSDVMTHLEIIEELIFVVSFGGNYLLNVGPTKDGIIPPIFEERLRSVGSWLKTNGEGIYASKPWRVQMENVTTPIRFTVKQSGVYVFYSNWPQDGVLRLTSPIPTNRTTVSMLGVPGFLKWSQDSVDQGLFVYLPQPSPAIIKMMVWTLKLEEVK</sequence>
<dbReference type="GO" id="GO:0006004">
    <property type="term" value="P:fucose metabolic process"/>
    <property type="evidence" value="ECO:0007669"/>
    <property type="project" value="InterPro"/>
</dbReference>
<dbReference type="PANTHER" id="PTHR10030">
    <property type="entry name" value="ALPHA-L-FUCOSIDASE"/>
    <property type="match status" value="1"/>
</dbReference>
<dbReference type="InterPro" id="IPR031919">
    <property type="entry name" value="Fucosidase_C"/>
</dbReference>
<dbReference type="AlphaFoldDB" id="A0A4X2LXH7"/>
<name>A0A4X2LXH7_VOMUR</name>
<dbReference type="InterPro" id="IPR017853">
    <property type="entry name" value="GH"/>
</dbReference>
<evidence type="ECO:0000256" key="11">
    <source>
        <dbReference type="PIRNR" id="PIRNR001092"/>
    </source>
</evidence>
<dbReference type="PANTHER" id="PTHR10030:SF2">
    <property type="entry name" value="TISSUE ALPHA-L-FUCOSIDASE"/>
    <property type="match status" value="1"/>
</dbReference>
<dbReference type="EC" id="3.2.1.51" evidence="11"/>
<dbReference type="InterPro" id="IPR013780">
    <property type="entry name" value="Glyco_hydro_b"/>
</dbReference>
<evidence type="ECO:0000313" key="16">
    <source>
        <dbReference type="Proteomes" id="UP000314987"/>
    </source>
</evidence>
<comment type="catalytic activity">
    <reaction evidence="11">
        <text>an alpha-L-fucoside + H2O = L-fucose + an alcohol</text>
        <dbReference type="Rhea" id="RHEA:12288"/>
        <dbReference type="ChEBI" id="CHEBI:2181"/>
        <dbReference type="ChEBI" id="CHEBI:15377"/>
        <dbReference type="ChEBI" id="CHEBI:28349"/>
        <dbReference type="ChEBI" id="CHEBI:30879"/>
        <dbReference type="EC" id="3.2.1.51"/>
    </reaction>
</comment>
<comment type="subunit">
    <text evidence="4 11">Homotetramer.</text>
</comment>
<evidence type="ECO:0000256" key="10">
    <source>
        <dbReference type="ARBA" id="ARBA00023295"/>
    </source>
</evidence>
<dbReference type="GO" id="GO:0006629">
    <property type="term" value="P:lipid metabolic process"/>
    <property type="evidence" value="ECO:0007669"/>
    <property type="project" value="UniProtKB-KW"/>
</dbReference>
<organism evidence="15 16">
    <name type="scientific">Vombatus ursinus</name>
    <name type="common">Common wombat</name>
    <dbReference type="NCBI Taxonomy" id="29139"/>
    <lineage>
        <taxon>Eukaryota</taxon>
        <taxon>Metazoa</taxon>
        <taxon>Chordata</taxon>
        <taxon>Craniata</taxon>
        <taxon>Vertebrata</taxon>
        <taxon>Euteleostomi</taxon>
        <taxon>Mammalia</taxon>
        <taxon>Metatheria</taxon>
        <taxon>Diprotodontia</taxon>
        <taxon>Vombatidae</taxon>
        <taxon>Vombatus</taxon>
    </lineage>
</organism>
<evidence type="ECO:0000259" key="13">
    <source>
        <dbReference type="Pfam" id="PF01120"/>
    </source>
</evidence>
<dbReference type="InterPro" id="IPR016286">
    <property type="entry name" value="FUC_metazoa-typ"/>
</dbReference>
<dbReference type="SMART" id="SM00812">
    <property type="entry name" value="Alpha_L_fucos"/>
    <property type="match status" value="1"/>
</dbReference>
<dbReference type="PIRSF" id="PIRSF001092">
    <property type="entry name" value="Alpha-L-fucosidase"/>
    <property type="match status" value="1"/>
</dbReference>
<dbReference type="GeneID" id="114027370"/>
<dbReference type="STRING" id="29139.ENSVURP00010030274"/>
<keyword evidence="10 11" id="KW-0326">Glycosidase</keyword>
<dbReference type="Proteomes" id="UP000314987">
    <property type="component" value="Unassembled WGS sequence"/>
</dbReference>
<dbReference type="RefSeq" id="XP_027697184.1">
    <property type="nucleotide sequence ID" value="XM_027841383.1"/>
</dbReference>
<keyword evidence="8" id="KW-0325">Glycoprotein</keyword>
<dbReference type="Ensembl" id="ENSVURT00010034470.1">
    <property type="protein sequence ID" value="ENSVURP00010030274.1"/>
    <property type="gene ID" value="ENSVURG00010023154.1"/>
</dbReference>
<comment type="similarity">
    <text evidence="3 11">Belongs to the glycosyl hydrolase 29 family.</text>
</comment>
<keyword evidence="6 11" id="KW-0378">Hydrolase</keyword>
<feature type="chain" id="PRO_5021524239" description="Alpha-L-fucosidase" evidence="11">
    <location>
        <begin position="37"/>
        <end position="467"/>
    </location>
</feature>
<dbReference type="SUPFAM" id="SSF51445">
    <property type="entry name" value="(Trans)glycosidases"/>
    <property type="match status" value="1"/>
</dbReference>
<feature type="domain" description="Alpha-L-fucosidase C-terminal" evidence="14">
    <location>
        <begin position="379"/>
        <end position="464"/>
    </location>
</feature>
<keyword evidence="7" id="KW-0443">Lipid metabolism</keyword>
<reference evidence="15" key="3">
    <citation type="submission" date="2025-09" db="UniProtKB">
        <authorList>
            <consortium name="Ensembl"/>
        </authorList>
    </citation>
    <scope>IDENTIFICATION</scope>
</reference>
<dbReference type="PRINTS" id="PR00741">
    <property type="entry name" value="GLHYDRLASE29"/>
</dbReference>
<comment type="subcellular location">
    <subcellularLocation>
        <location evidence="2">Lysosome</location>
    </subcellularLocation>
</comment>
<evidence type="ECO:0000256" key="1">
    <source>
        <dbReference type="ARBA" id="ARBA00004071"/>
    </source>
</evidence>